<dbReference type="GO" id="GO:0016491">
    <property type="term" value="F:oxidoreductase activity"/>
    <property type="evidence" value="ECO:0007669"/>
    <property type="project" value="InterPro"/>
</dbReference>
<organism evidence="2 3">
    <name type="scientific">Hassallia byssoidea VB512170</name>
    <dbReference type="NCBI Taxonomy" id="1304833"/>
    <lineage>
        <taxon>Bacteria</taxon>
        <taxon>Bacillati</taxon>
        <taxon>Cyanobacteriota</taxon>
        <taxon>Cyanophyceae</taxon>
        <taxon>Nostocales</taxon>
        <taxon>Tolypothrichaceae</taxon>
        <taxon>Hassallia</taxon>
    </lineage>
</organism>
<dbReference type="PANTHER" id="PTHR42923:SF46">
    <property type="entry name" value="AMINE OXIDASE"/>
    <property type="match status" value="1"/>
</dbReference>
<evidence type="ECO:0000313" key="2">
    <source>
        <dbReference type="EMBL" id="NEU71625.1"/>
    </source>
</evidence>
<dbReference type="InterPro" id="IPR036188">
    <property type="entry name" value="FAD/NAD-bd_sf"/>
</dbReference>
<dbReference type="Gene3D" id="3.50.50.60">
    <property type="entry name" value="FAD/NAD(P)-binding domain"/>
    <property type="match status" value="1"/>
</dbReference>
<name>A0A846H321_9CYAN</name>
<feature type="domain" description="Amine oxidase" evidence="1">
    <location>
        <begin position="12"/>
        <end position="360"/>
    </location>
</feature>
<comment type="caution">
    <text evidence="2">The sequence shown here is derived from an EMBL/GenBank/DDBJ whole genome shotgun (WGS) entry which is preliminary data.</text>
</comment>
<dbReference type="EMBL" id="JTCM02000004">
    <property type="protein sequence ID" value="NEU71625.1"/>
    <property type="molecule type" value="Genomic_DNA"/>
</dbReference>
<dbReference type="Proteomes" id="UP000031549">
    <property type="component" value="Unassembled WGS sequence"/>
</dbReference>
<dbReference type="RefSeq" id="WP_039752645.1">
    <property type="nucleotide sequence ID" value="NZ_JTCM02000004.1"/>
</dbReference>
<dbReference type="Pfam" id="PF01593">
    <property type="entry name" value="Amino_oxidase"/>
    <property type="match status" value="1"/>
</dbReference>
<gene>
    <name evidence="2" type="ORF">PI95_003250</name>
</gene>
<evidence type="ECO:0000313" key="3">
    <source>
        <dbReference type="Proteomes" id="UP000031549"/>
    </source>
</evidence>
<reference evidence="2 3" key="1">
    <citation type="journal article" date="2015" name="Genome Announc.">
        <title>Draft Genome Sequence of Cyanobacterium Hassallia byssoidea Strain VB512170, Isolated from Monuments in India.</title>
        <authorList>
            <person name="Singh D."/>
            <person name="Chandrababunaidu M.M."/>
            <person name="Panda A."/>
            <person name="Sen D."/>
            <person name="Bhattacharyya S."/>
            <person name="Adhikary S.P."/>
            <person name="Tripathy S."/>
        </authorList>
    </citation>
    <scope>NUCLEOTIDE SEQUENCE [LARGE SCALE GENOMIC DNA]</scope>
    <source>
        <strain evidence="2 3">VB512170</strain>
    </source>
</reference>
<dbReference type="NCBIfam" id="NF005560">
    <property type="entry name" value="PRK07233.1"/>
    <property type="match status" value="1"/>
</dbReference>
<dbReference type="InterPro" id="IPR050464">
    <property type="entry name" value="Zeta_carotene_desat/Oxidored"/>
</dbReference>
<proteinExistence type="predicted"/>
<dbReference type="PRINTS" id="PR00419">
    <property type="entry name" value="ADXRDTASE"/>
</dbReference>
<keyword evidence="3" id="KW-1185">Reference proteome</keyword>
<dbReference type="AlphaFoldDB" id="A0A846H321"/>
<evidence type="ECO:0000259" key="1">
    <source>
        <dbReference type="Pfam" id="PF01593"/>
    </source>
</evidence>
<dbReference type="PANTHER" id="PTHR42923">
    <property type="entry name" value="PROTOPORPHYRINOGEN OXIDASE"/>
    <property type="match status" value="1"/>
</dbReference>
<accession>A0A846H321</accession>
<dbReference type="SUPFAM" id="SSF51905">
    <property type="entry name" value="FAD/NAD(P)-binding domain"/>
    <property type="match status" value="1"/>
</dbReference>
<dbReference type="InterPro" id="IPR002937">
    <property type="entry name" value="Amino_oxidase"/>
</dbReference>
<sequence>MNIAVIGGGMMGLTLAYRLSQQGHKVTVFESNNQLGGLATYHDYGSFVWDRFYHVILPSDTQLINFIKEINLGDKLRWRPTLTGCYIDQKLYSISNTIEFLRFPPLTIIGKFRLALTLLYGSRMKNWRRLEKITVEDWLLKISGRNTYEKLWQPLLLAKLGENYKRVSAVFIWSYIKRLFSARDSKLHKEQLGYVAGGYKTVFDQLEKLICAAGGNICTGVAVKYVKPDSKGGLWVEHNKAKEHFDKVIFTGPVNILQQIADRSLVQIGDSTVEYLGVICMSLITRKALVPYYIVNLADLRIPFTGVLGMSNLVSLQETAGLHLTYLPKYVHSDDPLLKQTDDELRSLFFRGLHLMFPQLKADDIVAAHINRAMKMQPLQVLNYSHLVPKIVTENDDFFVLNTSQFVNDTLNNNTVVGHVNEFSEKFSSKHFSA</sequence>
<protein>
    <submittedName>
        <fullName evidence="2">NAD(P)/FAD-dependent oxidoreductase</fullName>
    </submittedName>
</protein>